<dbReference type="Proteomes" id="UP001194746">
    <property type="component" value="Unassembled WGS sequence"/>
</dbReference>
<organism evidence="2 3">
    <name type="scientific">Aspergillus nanangensis</name>
    <dbReference type="NCBI Taxonomy" id="2582783"/>
    <lineage>
        <taxon>Eukaryota</taxon>
        <taxon>Fungi</taxon>
        <taxon>Dikarya</taxon>
        <taxon>Ascomycota</taxon>
        <taxon>Pezizomycotina</taxon>
        <taxon>Eurotiomycetes</taxon>
        <taxon>Eurotiomycetidae</taxon>
        <taxon>Eurotiales</taxon>
        <taxon>Aspergillaceae</taxon>
        <taxon>Aspergillus</taxon>
        <taxon>Aspergillus subgen. Circumdati</taxon>
    </lineage>
</organism>
<gene>
    <name evidence="2" type="ORF">FE257_005380</name>
</gene>
<reference evidence="2" key="1">
    <citation type="journal article" date="2019" name="Beilstein J. Org. Chem.">
        <title>Nanangenines: drimane sesquiterpenoids as the dominant metabolite cohort of a novel Australian fungus, Aspergillus nanangensis.</title>
        <authorList>
            <person name="Lacey H.J."/>
            <person name="Gilchrist C.L.M."/>
            <person name="Crombie A."/>
            <person name="Kalaitzis J.A."/>
            <person name="Vuong D."/>
            <person name="Rutledge P.J."/>
            <person name="Turner P."/>
            <person name="Pitt J.I."/>
            <person name="Lacey E."/>
            <person name="Chooi Y.H."/>
            <person name="Piggott A.M."/>
        </authorList>
    </citation>
    <scope>NUCLEOTIDE SEQUENCE</scope>
    <source>
        <strain evidence="2">MST-FP2251</strain>
    </source>
</reference>
<name>A0AAD4CQF4_ASPNN</name>
<dbReference type="AlphaFoldDB" id="A0AAD4CQF4"/>
<dbReference type="EMBL" id="VCAU01000023">
    <property type="protein sequence ID" value="KAF9890809.1"/>
    <property type="molecule type" value="Genomic_DNA"/>
</dbReference>
<keyword evidence="3" id="KW-1185">Reference proteome</keyword>
<protein>
    <submittedName>
        <fullName evidence="2">Uncharacterized protein</fullName>
    </submittedName>
</protein>
<sequence length="170" mass="17754">MRYSSVPVAYTLTLTSLFGLSIQQTTTQCFNVANLRSQIASLSDLFPTLTAPPTGAQATLLDNIRTLSATGPFDPSKTKAAKTGGLYQQWYDSLPTDVQSYFSEYAPGMTDVCVTYDAHGPRVTDPSAGTEDRNGAAESSTSEALGARPTGPVVGGLVLALGVLGTAVIL</sequence>
<comment type="caution">
    <text evidence="2">The sequence shown here is derived from an EMBL/GenBank/DDBJ whole genome shotgun (WGS) entry which is preliminary data.</text>
</comment>
<proteinExistence type="predicted"/>
<evidence type="ECO:0000313" key="3">
    <source>
        <dbReference type="Proteomes" id="UP001194746"/>
    </source>
</evidence>
<feature type="region of interest" description="Disordered" evidence="1">
    <location>
        <begin position="123"/>
        <end position="148"/>
    </location>
</feature>
<evidence type="ECO:0000256" key="1">
    <source>
        <dbReference type="SAM" id="MobiDB-lite"/>
    </source>
</evidence>
<accession>A0AAD4CQF4</accession>
<evidence type="ECO:0000313" key="2">
    <source>
        <dbReference type="EMBL" id="KAF9890809.1"/>
    </source>
</evidence>
<reference evidence="2" key="2">
    <citation type="submission" date="2020-02" db="EMBL/GenBank/DDBJ databases">
        <authorList>
            <person name="Gilchrist C.L.M."/>
            <person name="Chooi Y.-H."/>
        </authorList>
    </citation>
    <scope>NUCLEOTIDE SEQUENCE</scope>
    <source>
        <strain evidence="2">MST-FP2251</strain>
    </source>
</reference>